<sequence length="497" mass="55694">MQRTTLLLLAILLGLTPLVAQSDAPPGTVYYQVTKLKDPTGNLMQVENTLMLPYFQARVNDGSQIWHALYRIVSPDANEAGYDYISVDVYDNLSELHLPESGENQVIEQTFPHTTPDQFWGLVEEDSDVISETTYTIAGALMPAPSTRGEPSAPLLAVNYMLVPPGKESDYLAMETEVFKPIMEQHVKQGSMENWSLFERAIPVGTDFGANFATVDAFSDWDQVEAYQQKWQSTATATHPNKDLGAIMNQMTDLRERTRMEVWELQRETTPPSSESISYQIIQEGTGPKPLRGQEVTWSGKVMNERGETVFETSSLGEDWQDILGSDPTNTRWNNAVKMVGAGGIVQVTVPASRQSFREQQRNGGGHLIMKINVKEIGPPVKYGHDKLKEILTSEGLEAAQEWYAGLKRSNPNGYVFREMQMNALGYDLMAEGYDEEAIYVLDLNRQQYPDSFNVYDSLADAYSNAGNDFHAKEHFKMALKKNPDSTFTAEKLGKLK</sequence>
<dbReference type="EMBL" id="SRSF01000002">
    <property type="protein sequence ID" value="THH40712.1"/>
    <property type="molecule type" value="Genomic_DNA"/>
</dbReference>
<proteinExistence type="predicted"/>
<dbReference type="RefSeq" id="WP_136458239.1">
    <property type="nucleotide sequence ID" value="NZ_SRSF01000002.1"/>
</dbReference>
<dbReference type="PROSITE" id="PS50005">
    <property type="entry name" value="TPR"/>
    <property type="match status" value="1"/>
</dbReference>
<evidence type="ECO:0000256" key="2">
    <source>
        <dbReference type="SAM" id="SignalP"/>
    </source>
</evidence>
<dbReference type="InterPro" id="IPR046357">
    <property type="entry name" value="PPIase_dom_sf"/>
</dbReference>
<protein>
    <submittedName>
        <fullName evidence="3">Tetratricopeptide repeat protein</fullName>
    </submittedName>
</protein>
<dbReference type="Proteomes" id="UP000308528">
    <property type="component" value="Unassembled WGS sequence"/>
</dbReference>
<dbReference type="SUPFAM" id="SSF54534">
    <property type="entry name" value="FKBP-like"/>
    <property type="match status" value="1"/>
</dbReference>
<keyword evidence="1" id="KW-0802">TPR repeat</keyword>
<dbReference type="InterPro" id="IPR011990">
    <property type="entry name" value="TPR-like_helical_dom_sf"/>
</dbReference>
<dbReference type="Gene3D" id="1.25.40.10">
    <property type="entry name" value="Tetratricopeptide repeat domain"/>
    <property type="match status" value="1"/>
</dbReference>
<dbReference type="SUPFAM" id="SSF48452">
    <property type="entry name" value="TPR-like"/>
    <property type="match status" value="1"/>
</dbReference>
<comment type="caution">
    <text evidence="3">The sequence shown here is derived from an EMBL/GenBank/DDBJ whole genome shotgun (WGS) entry which is preliminary data.</text>
</comment>
<reference evidence="3 4" key="1">
    <citation type="submission" date="2019-04" db="EMBL/GenBank/DDBJ databases">
        <title>Lewinella litorea sp. nov., isolated from a marine sand.</title>
        <authorList>
            <person name="Yoon J.-H."/>
        </authorList>
    </citation>
    <scope>NUCLEOTIDE SEQUENCE [LARGE SCALE GENOMIC DNA]</scope>
    <source>
        <strain evidence="3 4">HSMS-39</strain>
    </source>
</reference>
<dbReference type="OrthoDB" id="1523802at2"/>
<dbReference type="GO" id="GO:0003755">
    <property type="term" value="F:peptidyl-prolyl cis-trans isomerase activity"/>
    <property type="evidence" value="ECO:0007669"/>
    <property type="project" value="InterPro"/>
</dbReference>
<dbReference type="InterPro" id="IPR019734">
    <property type="entry name" value="TPR_rpt"/>
</dbReference>
<keyword evidence="4" id="KW-1185">Reference proteome</keyword>
<evidence type="ECO:0000313" key="3">
    <source>
        <dbReference type="EMBL" id="THH40712.1"/>
    </source>
</evidence>
<feature type="chain" id="PRO_5020641460" evidence="2">
    <location>
        <begin position="23"/>
        <end position="497"/>
    </location>
</feature>
<feature type="repeat" description="TPR" evidence="1">
    <location>
        <begin position="453"/>
        <end position="486"/>
    </location>
</feature>
<name>A0A4S4NLP1_9BACT</name>
<gene>
    <name evidence="3" type="ORF">E4021_08255</name>
</gene>
<evidence type="ECO:0000313" key="4">
    <source>
        <dbReference type="Proteomes" id="UP000308528"/>
    </source>
</evidence>
<feature type="signal peptide" evidence="2">
    <location>
        <begin position="1"/>
        <end position="22"/>
    </location>
</feature>
<accession>A0A4S4NLP1</accession>
<dbReference type="Gene3D" id="3.10.50.40">
    <property type="match status" value="1"/>
</dbReference>
<keyword evidence="2" id="KW-0732">Signal</keyword>
<evidence type="ECO:0000256" key="1">
    <source>
        <dbReference type="PROSITE-ProRule" id="PRU00339"/>
    </source>
</evidence>
<dbReference type="AlphaFoldDB" id="A0A4S4NLP1"/>
<organism evidence="3 4">
    <name type="scientific">Neolewinella litorea</name>
    <dbReference type="NCBI Taxonomy" id="2562452"/>
    <lineage>
        <taxon>Bacteria</taxon>
        <taxon>Pseudomonadati</taxon>
        <taxon>Bacteroidota</taxon>
        <taxon>Saprospiria</taxon>
        <taxon>Saprospirales</taxon>
        <taxon>Lewinellaceae</taxon>
        <taxon>Neolewinella</taxon>
    </lineage>
</organism>